<dbReference type="EMBL" id="JZWV01000066">
    <property type="protein sequence ID" value="KJY38435.1"/>
    <property type="molecule type" value="Genomic_DNA"/>
</dbReference>
<dbReference type="PATRIC" id="fig|68223.7.peg.8263"/>
<evidence type="ECO:0000256" key="1">
    <source>
        <dbReference type="SAM" id="MobiDB-lite"/>
    </source>
</evidence>
<keyword evidence="3" id="KW-1185">Reference proteome</keyword>
<reference evidence="2 3" key="1">
    <citation type="submission" date="2015-02" db="EMBL/GenBank/DDBJ databases">
        <authorList>
            <person name="Ju K.-S."/>
            <person name="Doroghazi J.R."/>
            <person name="Metcalf W."/>
        </authorList>
    </citation>
    <scope>NUCLEOTIDE SEQUENCE [LARGE SCALE GENOMIC DNA]</scope>
    <source>
        <strain evidence="2 3">NRRL ISP-5550</strain>
    </source>
</reference>
<dbReference type="AlphaFoldDB" id="A0A0F4JWC3"/>
<proteinExistence type="predicted"/>
<dbReference type="RefSeq" id="WP_045945885.1">
    <property type="nucleotide sequence ID" value="NZ_JZWV01000066.1"/>
</dbReference>
<evidence type="ECO:0000313" key="3">
    <source>
        <dbReference type="Proteomes" id="UP000033551"/>
    </source>
</evidence>
<gene>
    <name evidence="2" type="ORF">VR44_03625</name>
</gene>
<feature type="region of interest" description="Disordered" evidence="1">
    <location>
        <begin position="33"/>
        <end position="66"/>
    </location>
</feature>
<feature type="compositionally biased region" description="Basic and acidic residues" evidence="1">
    <location>
        <begin position="33"/>
        <end position="43"/>
    </location>
</feature>
<organism evidence="2 3">
    <name type="scientific">Streptomyces katrae</name>
    <dbReference type="NCBI Taxonomy" id="68223"/>
    <lineage>
        <taxon>Bacteria</taxon>
        <taxon>Bacillati</taxon>
        <taxon>Actinomycetota</taxon>
        <taxon>Actinomycetes</taxon>
        <taxon>Kitasatosporales</taxon>
        <taxon>Streptomycetaceae</taxon>
        <taxon>Streptomyces</taxon>
    </lineage>
</organism>
<comment type="caution">
    <text evidence="2">The sequence shown here is derived from an EMBL/GenBank/DDBJ whole genome shotgun (WGS) entry which is preliminary data.</text>
</comment>
<protein>
    <submittedName>
        <fullName evidence="2">Uncharacterized protein</fullName>
    </submittedName>
</protein>
<evidence type="ECO:0000313" key="2">
    <source>
        <dbReference type="EMBL" id="KJY38435.1"/>
    </source>
</evidence>
<name>A0A0F4JWC3_9ACTN</name>
<dbReference type="Proteomes" id="UP000033551">
    <property type="component" value="Unassembled WGS sequence"/>
</dbReference>
<accession>A0A0F4JWC3</accession>
<sequence>MNTFLDYLTVLAVAALLLAPSLRGLLHERRIDRQLRPEREKPGRGQVSRPGSSRKRGAVRVAGLPD</sequence>